<protein>
    <recommendedName>
        <fullName evidence="4">Centromere-binding protein ParB C-terminal domain-containing protein</fullName>
    </recommendedName>
</protein>
<accession>A0A8I1D8K6</accession>
<evidence type="ECO:0000313" key="2">
    <source>
        <dbReference type="EMBL" id="MBH5147540.1"/>
    </source>
</evidence>
<evidence type="ECO:0000256" key="1">
    <source>
        <dbReference type="SAM" id="MobiDB-lite"/>
    </source>
</evidence>
<keyword evidence="3" id="KW-1185">Reference proteome</keyword>
<name>A0A8I1D8K6_RHOER</name>
<organism evidence="2 3">
    <name type="scientific">Rhodococcus erythropolis</name>
    <name type="common">Arthrobacter picolinophilus</name>
    <dbReference type="NCBI Taxonomy" id="1833"/>
    <lineage>
        <taxon>Bacteria</taxon>
        <taxon>Bacillati</taxon>
        <taxon>Actinomycetota</taxon>
        <taxon>Actinomycetes</taxon>
        <taxon>Mycobacteriales</taxon>
        <taxon>Nocardiaceae</taxon>
        <taxon>Rhodococcus</taxon>
        <taxon>Rhodococcus erythropolis group</taxon>
    </lineage>
</organism>
<comment type="caution">
    <text evidence="2">The sequence shown here is derived from an EMBL/GenBank/DDBJ whole genome shotgun (WGS) entry which is preliminary data.</text>
</comment>
<evidence type="ECO:0000313" key="3">
    <source>
        <dbReference type="Proteomes" id="UP000627573"/>
    </source>
</evidence>
<dbReference type="AlphaFoldDB" id="A0A8I1D8K6"/>
<dbReference type="EMBL" id="JAECSB010000100">
    <property type="protein sequence ID" value="MBH5147540.1"/>
    <property type="molecule type" value="Genomic_DNA"/>
</dbReference>
<reference evidence="2 3" key="1">
    <citation type="submission" date="2020-12" db="EMBL/GenBank/DDBJ databases">
        <title>Draft genome sequence of furan degrading bacterial strain FUR100.</title>
        <authorList>
            <person name="Woiski C."/>
        </authorList>
    </citation>
    <scope>NUCLEOTIDE SEQUENCE [LARGE SCALE GENOMIC DNA]</scope>
    <source>
        <strain evidence="2 3">FUR100</strain>
    </source>
</reference>
<dbReference type="RefSeq" id="WP_223304652.1">
    <property type="nucleotide sequence ID" value="NZ_JABFDV010000032.1"/>
</dbReference>
<gene>
    <name evidence="2" type="ORF">I3517_33570</name>
</gene>
<sequence length="99" mass="10962">MQRSNRTAAQVPPPPQPTPTAVEKPKPKRITVYVDQAVFSRARGAYRNTSHLEDDKSWSQFVEKALAAEAERRETAHNSGNQYEAETGALPSGRPISDD</sequence>
<dbReference type="Proteomes" id="UP000627573">
    <property type="component" value="Unassembled WGS sequence"/>
</dbReference>
<dbReference type="Gene3D" id="6.10.180.30">
    <property type="match status" value="1"/>
</dbReference>
<evidence type="ECO:0008006" key="4">
    <source>
        <dbReference type="Google" id="ProtNLM"/>
    </source>
</evidence>
<proteinExistence type="predicted"/>
<feature type="region of interest" description="Disordered" evidence="1">
    <location>
        <begin position="70"/>
        <end position="99"/>
    </location>
</feature>
<feature type="region of interest" description="Disordered" evidence="1">
    <location>
        <begin position="1"/>
        <end position="28"/>
    </location>
</feature>